<feature type="compositionally biased region" description="Basic and acidic residues" evidence="1">
    <location>
        <begin position="35"/>
        <end position="51"/>
    </location>
</feature>
<feature type="region of interest" description="Disordered" evidence="1">
    <location>
        <begin position="226"/>
        <end position="259"/>
    </location>
</feature>
<dbReference type="EMBL" id="CP115453">
    <property type="protein sequence ID" value="WBP92176.1"/>
    <property type="molecule type" value="Genomic_DNA"/>
</dbReference>
<keyword evidence="3" id="KW-1185">Reference proteome</keyword>
<evidence type="ECO:0000313" key="3">
    <source>
        <dbReference type="Proteomes" id="UP001212821"/>
    </source>
</evidence>
<accession>A0ABY7QH68</accession>
<feature type="region of interest" description="Disordered" evidence="1">
    <location>
        <begin position="34"/>
        <end position="74"/>
    </location>
</feature>
<evidence type="ECO:0000313" key="2">
    <source>
        <dbReference type="EMBL" id="WBP92176.1"/>
    </source>
</evidence>
<protein>
    <submittedName>
        <fullName evidence="2">Uncharacterized protein</fullName>
    </submittedName>
</protein>
<gene>
    <name evidence="2" type="ORF">O1G21_41255</name>
</gene>
<reference evidence="2 3" key="1">
    <citation type="submission" date="2022-12" db="EMBL/GenBank/DDBJ databases">
        <title>HUAS 3-15.</title>
        <authorList>
            <person name="Mo P."/>
        </authorList>
    </citation>
    <scope>NUCLEOTIDE SEQUENCE [LARGE SCALE GENOMIC DNA]</scope>
    <source>
        <strain evidence="2 3">HUAS 3-15</strain>
        <plasmid evidence="2 3">punmamed4</plasmid>
    </source>
</reference>
<feature type="compositionally biased region" description="Low complexity" evidence="1">
    <location>
        <begin position="52"/>
        <end position="69"/>
    </location>
</feature>
<evidence type="ECO:0000256" key="1">
    <source>
        <dbReference type="SAM" id="MobiDB-lite"/>
    </source>
</evidence>
<proteinExistence type="predicted"/>
<geneLocation type="plasmid" evidence="2 3">
    <name>punmamed4</name>
</geneLocation>
<name>A0ABY7QH68_9ACTN</name>
<dbReference type="Proteomes" id="UP001212821">
    <property type="component" value="Plasmid punmamed4"/>
</dbReference>
<dbReference type="RefSeq" id="WP_270151921.1">
    <property type="nucleotide sequence ID" value="NZ_CP115453.1"/>
</dbReference>
<organism evidence="2 3">
    <name type="scientific">Kitasatospora cathayae</name>
    <dbReference type="NCBI Taxonomy" id="3004092"/>
    <lineage>
        <taxon>Bacteria</taxon>
        <taxon>Bacillati</taxon>
        <taxon>Actinomycetota</taxon>
        <taxon>Actinomycetes</taxon>
        <taxon>Kitasatosporales</taxon>
        <taxon>Streptomycetaceae</taxon>
        <taxon>Kitasatospora</taxon>
    </lineage>
</organism>
<sequence>MNIHKLLRDDAEELGRELEGHDPVASVRRLAARIAEGERPAPARTVGRSERTPAAPRTATAPPASAARTPQKREHLDVVAASGRADLRRDLEHLCAAVVSEAPPESIADTLAGLDCDEAAARVVGCLMYLLGQSPWAEFWWEVAAGADDELAAHLLAVHFAGTGRREKAGIWQQRATEVAEDALPGQGTLCPGDPAEVAKVLTVHVEGGGEQALLDIVEQWPATPPTVYQPRPAMVGERRIARGRSPRRRQPAERATRR</sequence>
<keyword evidence="2" id="KW-0614">Plasmid</keyword>